<dbReference type="Gene3D" id="3.40.190.10">
    <property type="entry name" value="Periplasmic binding protein-like II"/>
    <property type="match status" value="2"/>
</dbReference>
<keyword evidence="1" id="KW-0732">Signal</keyword>
<dbReference type="Proteomes" id="UP001596174">
    <property type="component" value="Unassembled WGS sequence"/>
</dbReference>
<proteinExistence type="predicted"/>
<protein>
    <submittedName>
        <fullName evidence="2">ABC transporter substrate-binding protein</fullName>
    </submittedName>
</protein>
<dbReference type="InterPro" id="IPR050490">
    <property type="entry name" value="Bact_solute-bd_prot1"/>
</dbReference>
<dbReference type="EMBL" id="JBHSQJ010000028">
    <property type="protein sequence ID" value="MFC5907185.1"/>
    <property type="molecule type" value="Genomic_DNA"/>
</dbReference>
<name>A0ABW1FXD3_9ACTN</name>
<sequence length="431" mass="45794">MNRRVLALAVGLSVASLGLTACGSGSGSSAGGDSGVIHVLVYGDASNKVEKQIVDTFNKTSKVKAVLDTIPGADYQAKLNTIINTPQAPDIFFNWGGGSIQPYVKSGLLLPLDDMIAKDPGLKSNFLPSVFNTAVIDGKSYGIPMRGTQPVLLFNNKKVLADAGLSVPKTWDDLLNAVKVLKAKGITPIALGGGDQWPTLMWYEYVFDRVAGPGLFQKVLAGDKSAWASDDAKKALGMLKQLVDAGAFGSNFDSVKFTDGGSPALLAKGKAAFELMGSWEYATQQDANPDFAKNDLGYSNFPSIAGGKGDPADVVGNTNNFYSVLKKTKHPDAAAAFLKLMYSDDFVKAQLAIGNLPTTTNTEQFLDTSASPDYSKYQYNLVKAAPSFQLSWDQAYPPAANTPIHTAVQEFFDGKLDADGFIKAMQALPTS</sequence>
<dbReference type="PANTHER" id="PTHR43649">
    <property type="entry name" value="ARABINOSE-BINDING PROTEIN-RELATED"/>
    <property type="match status" value="1"/>
</dbReference>
<keyword evidence="3" id="KW-1185">Reference proteome</keyword>
<evidence type="ECO:0000313" key="2">
    <source>
        <dbReference type="EMBL" id="MFC5907185.1"/>
    </source>
</evidence>
<organism evidence="2 3">
    <name type="scientific">Streptacidiphilus monticola</name>
    <dbReference type="NCBI Taxonomy" id="2161674"/>
    <lineage>
        <taxon>Bacteria</taxon>
        <taxon>Bacillati</taxon>
        <taxon>Actinomycetota</taxon>
        <taxon>Actinomycetes</taxon>
        <taxon>Kitasatosporales</taxon>
        <taxon>Streptomycetaceae</taxon>
        <taxon>Streptacidiphilus</taxon>
    </lineage>
</organism>
<dbReference type="Pfam" id="PF01547">
    <property type="entry name" value="SBP_bac_1"/>
    <property type="match status" value="1"/>
</dbReference>
<dbReference type="PANTHER" id="PTHR43649:SF14">
    <property type="entry name" value="BLR3389 PROTEIN"/>
    <property type="match status" value="1"/>
</dbReference>
<reference evidence="3" key="1">
    <citation type="journal article" date="2019" name="Int. J. Syst. Evol. Microbiol.">
        <title>The Global Catalogue of Microorganisms (GCM) 10K type strain sequencing project: providing services to taxonomists for standard genome sequencing and annotation.</title>
        <authorList>
            <consortium name="The Broad Institute Genomics Platform"/>
            <consortium name="The Broad Institute Genome Sequencing Center for Infectious Disease"/>
            <person name="Wu L."/>
            <person name="Ma J."/>
        </authorList>
    </citation>
    <scope>NUCLEOTIDE SEQUENCE [LARGE SCALE GENOMIC DNA]</scope>
    <source>
        <strain evidence="3">JCM 4816</strain>
    </source>
</reference>
<dbReference type="RefSeq" id="WP_380581349.1">
    <property type="nucleotide sequence ID" value="NZ_JBHSQJ010000028.1"/>
</dbReference>
<feature type="chain" id="PRO_5045535650" evidence="1">
    <location>
        <begin position="22"/>
        <end position="431"/>
    </location>
</feature>
<evidence type="ECO:0000256" key="1">
    <source>
        <dbReference type="SAM" id="SignalP"/>
    </source>
</evidence>
<dbReference type="InterPro" id="IPR006059">
    <property type="entry name" value="SBP"/>
</dbReference>
<dbReference type="PROSITE" id="PS51257">
    <property type="entry name" value="PROKAR_LIPOPROTEIN"/>
    <property type="match status" value="1"/>
</dbReference>
<comment type="caution">
    <text evidence="2">The sequence shown here is derived from an EMBL/GenBank/DDBJ whole genome shotgun (WGS) entry which is preliminary data.</text>
</comment>
<gene>
    <name evidence="2" type="ORF">ACFP3V_08135</name>
</gene>
<accession>A0ABW1FXD3</accession>
<dbReference type="SUPFAM" id="SSF53850">
    <property type="entry name" value="Periplasmic binding protein-like II"/>
    <property type="match status" value="1"/>
</dbReference>
<feature type="signal peptide" evidence="1">
    <location>
        <begin position="1"/>
        <end position="21"/>
    </location>
</feature>
<evidence type="ECO:0000313" key="3">
    <source>
        <dbReference type="Proteomes" id="UP001596174"/>
    </source>
</evidence>